<sequence>MVFKYECCMNCAPTVKAALQRACPGARIDELSRGSKVTLDLSIGNPARAPKGSLVDMAFNALKKSAPHGIVGIRPRDGLFKCSKC</sequence>
<dbReference type="EMBL" id="LKEA01000046">
    <property type="protein sequence ID" value="ROV93175.1"/>
    <property type="molecule type" value="Genomic_DNA"/>
</dbReference>
<gene>
    <name evidence="1" type="ORF">VMCG_08753</name>
</gene>
<dbReference type="OrthoDB" id="10290306at2759"/>
<dbReference type="Proteomes" id="UP000283895">
    <property type="component" value="Unassembled WGS sequence"/>
</dbReference>
<evidence type="ECO:0000313" key="2">
    <source>
        <dbReference type="Proteomes" id="UP000283895"/>
    </source>
</evidence>
<protein>
    <recommendedName>
        <fullName evidence="3">HMA domain-containing protein</fullName>
    </recommendedName>
</protein>
<reference evidence="1 2" key="1">
    <citation type="submission" date="2015-09" db="EMBL/GenBank/DDBJ databases">
        <title>Host preference determinants of Valsa canker pathogens revealed by comparative genomics.</title>
        <authorList>
            <person name="Yin Z."/>
            <person name="Huang L."/>
        </authorList>
    </citation>
    <scope>NUCLEOTIDE SEQUENCE [LARGE SCALE GENOMIC DNA]</scope>
    <source>
        <strain evidence="1 2">03-1</strain>
    </source>
</reference>
<proteinExistence type="predicted"/>
<evidence type="ECO:0000313" key="1">
    <source>
        <dbReference type="EMBL" id="ROV93175.1"/>
    </source>
</evidence>
<accession>A0A423VQ88</accession>
<keyword evidence="2" id="KW-1185">Reference proteome</keyword>
<comment type="caution">
    <text evidence="1">The sequence shown here is derived from an EMBL/GenBank/DDBJ whole genome shotgun (WGS) entry which is preliminary data.</text>
</comment>
<organism evidence="1 2">
    <name type="scientific">Cytospora schulzeri</name>
    <dbReference type="NCBI Taxonomy" id="448051"/>
    <lineage>
        <taxon>Eukaryota</taxon>
        <taxon>Fungi</taxon>
        <taxon>Dikarya</taxon>
        <taxon>Ascomycota</taxon>
        <taxon>Pezizomycotina</taxon>
        <taxon>Sordariomycetes</taxon>
        <taxon>Sordariomycetidae</taxon>
        <taxon>Diaporthales</taxon>
        <taxon>Cytosporaceae</taxon>
        <taxon>Cytospora</taxon>
    </lineage>
</organism>
<name>A0A423VQ88_9PEZI</name>
<evidence type="ECO:0008006" key="3">
    <source>
        <dbReference type="Google" id="ProtNLM"/>
    </source>
</evidence>
<dbReference type="AlphaFoldDB" id="A0A423VQ88"/>